<protein>
    <submittedName>
        <fullName evidence="1">Uncharacterized protein</fullName>
    </submittedName>
</protein>
<name>A0A3M7SBR7_BRAPC</name>
<comment type="caution">
    <text evidence="1">The sequence shown here is derived from an EMBL/GenBank/DDBJ whole genome shotgun (WGS) entry which is preliminary data.</text>
</comment>
<evidence type="ECO:0000313" key="1">
    <source>
        <dbReference type="EMBL" id="RNA33231.1"/>
    </source>
</evidence>
<dbReference type="EMBL" id="REGN01001667">
    <property type="protein sequence ID" value="RNA33231.1"/>
    <property type="molecule type" value="Genomic_DNA"/>
</dbReference>
<organism evidence="1 2">
    <name type="scientific">Brachionus plicatilis</name>
    <name type="common">Marine rotifer</name>
    <name type="synonym">Brachionus muelleri</name>
    <dbReference type="NCBI Taxonomy" id="10195"/>
    <lineage>
        <taxon>Eukaryota</taxon>
        <taxon>Metazoa</taxon>
        <taxon>Spiralia</taxon>
        <taxon>Gnathifera</taxon>
        <taxon>Rotifera</taxon>
        <taxon>Eurotatoria</taxon>
        <taxon>Monogononta</taxon>
        <taxon>Pseudotrocha</taxon>
        <taxon>Ploima</taxon>
        <taxon>Brachionidae</taxon>
        <taxon>Brachionus</taxon>
    </lineage>
</organism>
<sequence>MYHLEVKIEIIKKHTEQKITTSKLAKFCFISPNFIPKIPIITQVINKFPDDPDLCINFSDFDLNKAAKITP</sequence>
<dbReference type="Proteomes" id="UP000276133">
    <property type="component" value="Unassembled WGS sequence"/>
</dbReference>
<dbReference type="AlphaFoldDB" id="A0A3M7SBR7"/>
<keyword evidence="2" id="KW-1185">Reference proteome</keyword>
<reference evidence="1 2" key="1">
    <citation type="journal article" date="2018" name="Sci. Rep.">
        <title>Genomic signatures of local adaptation to the degree of environmental predictability in rotifers.</title>
        <authorList>
            <person name="Franch-Gras L."/>
            <person name="Hahn C."/>
            <person name="Garcia-Roger E.M."/>
            <person name="Carmona M.J."/>
            <person name="Serra M."/>
            <person name="Gomez A."/>
        </authorList>
    </citation>
    <scope>NUCLEOTIDE SEQUENCE [LARGE SCALE GENOMIC DNA]</scope>
    <source>
        <strain evidence="1">HYR1</strain>
    </source>
</reference>
<accession>A0A3M7SBR7</accession>
<proteinExistence type="predicted"/>
<gene>
    <name evidence="1" type="ORF">BpHYR1_014233</name>
</gene>
<evidence type="ECO:0000313" key="2">
    <source>
        <dbReference type="Proteomes" id="UP000276133"/>
    </source>
</evidence>